<sequence>AKDEEKITHWIKSIVFSTFPLGNLLF</sequence>
<protein>
    <submittedName>
        <fullName evidence="1">Uncharacterized protein</fullName>
    </submittedName>
</protein>
<gene>
    <name evidence="1" type="ORF">GSOID_T00028037001</name>
</gene>
<name>E4Z6V9_OIKDI</name>
<evidence type="ECO:0000313" key="1">
    <source>
        <dbReference type="EMBL" id="CBY43437.1"/>
    </source>
</evidence>
<feature type="non-terminal residue" evidence="1">
    <location>
        <position position="1"/>
    </location>
</feature>
<dbReference type="Proteomes" id="UP000011014">
    <property type="component" value="Unassembled WGS sequence"/>
</dbReference>
<organism evidence="1">
    <name type="scientific">Oikopleura dioica</name>
    <name type="common">Tunicate</name>
    <dbReference type="NCBI Taxonomy" id="34765"/>
    <lineage>
        <taxon>Eukaryota</taxon>
        <taxon>Metazoa</taxon>
        <taxon>Chordata</taxon>
        <taxon>Tunicata</taxon>
        <taxon>Appendicularia</taxon>
        <taxon>Copelata</taxon>
        <taxon>Oikopleuridae</taxon>
        <taxon>Oikopleura</taxon>
    </lineage>
</organism>
<accession>E4Z6V9</accession>
<dbReference type="AlphaFoldDB" id="E4Z6V9"/>
<proteinExistence type="predicted"/>
<dbReference type="EMBL" id="FN658229">
    <property type="protein sequence ID" value="CBY43437.1"/>
    <property type="molecule type" value="Genomic_DNA"/>
</dbReference>
<reference evidence="1" key="1">
    <citation type="journal article" date="2010" name="Science">
        <title>Plasticity of animal genome architecture unmasked by rapid evolution of a pelagic tunicate.</title>
        <authorList>
            <person name="Denoeud F."/>
            <person name="Henriet S."/>
            <person name="Mungpakdee S."/>
            <person name="Aury J.M."/>
            <person name="Da Silva C."/>
            <person name="Brinkmann H."/>
            <person name="Mikhaleva J."/>
            <person name="Olsen L.C."/>
            <person name="Jubin C."/>
            <person name="Canestro C."/>
            <person name="Bouquet J.M."/>
            <person name="Danks G."/>
            <person name="Poulain J."/>
            <person name="Campsteijn C."/>
            <person name="Adamski M."/>
            <person name="Cross I."/>
            <person name="Yadetie F."/>
            <person name="Muffato M."/>
            <person name="Louis A."/>
            <person name="Butcher S."/>
            <person name="Tsagkogeorga G."/>
            <person name="Konrad A."/>
            <person name="Singh S."/>
            <person name="Jensen M.F."/>
            <person name="Cong E.H."/>
            <person name="Eikeseth-Otteraa H."/>
            <person name="Noel B."/>
            <person name="Anthouard V."/>
            <person name="Porcel B.M."/>
            <person name="Kachouri-Lafond R."/>
            <person name="Nishino A."/>
            <person name="Ugolini M."/>
            <person name="Chourrout P."/>
            <person name="Nishida H."/>
            <person name="Aasland R."/>
            <person name="Huzurbazar S."/>
            <person name="Westhof E."/>
            <person name="Delsuc F."/>
            <person name="Lehrach H."/>
            <person name="Reinhardt R."/>
            <person name="Weissenbach J."/>
            <person name="Roy S.W."/>
            <person name="Artiguenave F."/>
            <person name="Postlethwait J.H."/>
            <person name="Manak J.R."/>
            <person name="Thompson E.M."/>
            <person name="Jaillon O."/>
            <person name="Du Pasquier L."/>
            <person name="Boudinot P."/>
            <person name="Liberles D.A."/>
            <person name="Volff J.N."/>
            <person name="Philippe H."/>
            <person name="Lenhard B."/>
            <person name="Roest Crollius H."/>
            <person name="Wincker P."/>
            <person name="Chourrout D."/>
        </authorList>
    </citation>
    <scope>NUCLEOTIDE SEQUENCE [LARGE SCALE GENOMIC DNA]</scope>
</reference>